<evidence type="ECO:0000259" key="1">
    <source>
        <dbReference type="Pfam" id="PF02254"/>
    </source>
</evidence>
<sequence length="269" mass="30094">MVCPEKILVLGDGKRQKEMRKYWKVRGVTVWNEEDSFSPEELAAIVFPVKVTHDTDRYVKLLSKISASCIVCTGILTEEMNRLQEKTGKTIIPLMEMDSVAIENSIPTAEGILQYVMEHTEKTIHRSDILVVGYGRVGETLVHRLLALQAKVTVLTKEEKDIARAKERGADAREPDSFSPGPYDVVINTAPALTVDKRLMDFLEGEAVIFDAASAPGGVDREEAEKQEIQTFHILGIPEKTSPVTAGEVICRAVERLLEKTTRRSEEWN</sequence>
<dbReference type="Gene3D" id="3.40.50.720">
    <property type="entry name" value="NAD(P)-binding Rossmann-like Domain"/>
    <property type="match status" value="1"/>
</dbReference>
<dbReference type="EMBL" id="FNEV01000001">
    <property type="protein sequence ID" value="SDJ00954.1"/>
    <property type="molecule type" value="Genomic_DNA"/>
</dbReference>
<dbReference type="RefSeq" id="WP_093191573.1">
    <property type="nucleotide sequence ID" value="NZ_FNEV01000001.1"/>
</dbReference>
<organism evidence="2 3">
    <name type="scientific">Salimicrobium halophilum</name>
    <dbReference type="NCBI Taxonomy" id="86666"/>
    <lineage>
        <taxon>Bacteria</taxon>
        <taxon>Bacillati</taxon>
        <taxon>Bacillota</taxon>
        <taxon>Bacilli</taxon>
        <taxon>Bacillales</taxon>
        <taxon>Bacillaceae</taxon>
        <taxon>Salimicrobium</taxon>
    </lineage>
</organism>
<proteinExistence type="predicted"/>
<dbReference type="GO" id="GO:0006813">
    <property type="term" value="P:potassium ion transport"/>
    <property type="evidence" value="ECO:0007669"/>
    <property type="project" value="InterPro"/>
</dbReference>
<protein>
    <submittedName>
        <fullName evidence="2">Dipicolinate synthase subunit A</fullName>
    </submittedName>
</protein>
<name>A0A1G8Q855_9BACI</name>
<dbReference type="Proteomes" id="UP000199225">
    <property type="component" value="Unassembled WGS sequence"/>
</dbReference>
<evidence type="ECO:0000313" key="2">
    <source>
        <dbReference type="EMBL" id="SDJ00954.1"/>
    </source>
</evidence>
<dbReference type="InterPro" id="IPR003148">
    <property type="entry name" value="RCK_N"/>
</dbReference>
<keyword evidence="3" id="KW-1185">Reference proteome</keyword>
<dbReference type="Pfam" id="PF02254">
    <property type="entry name" value="TrkA_N"/>
    <property type="match status" value="1"/>
</dbReference>
<gene>
    <name evidence="2" type="ORF">SAMN04490247_0456</name>
</gene>
<dbReference type="InterPro" id="IPR036291">
    <property type="entry name" value="NAD(P)-bd_dom_sf"/>
</dbReference>
<feature type="domain" description="RCK N-terminal" evidence="1">
    <location>
        <begin position="129"/>
        <end position="172"/>
    </location>
</feature>
<reference evidence="3" key="1">
    <citation type="submission" date="2016-10" db="EMBL/GenBank/DDBJ databases">
        <authorList>
            <person name="Varghese N."/>
            <person name="Submissions S."/>
        </authorList>
    </citation>
    <scope>NUCLEOTIDE SEQUENCE [LARGE SCALE GENOMIC DNA]</scope>
    <source>
        <strain evidence="3">DSM 4771</strain>
    </source>
</reference>
<accession>A0A1G8Q855</accession>
<evidence type="ECO:0000313" key="3">
    <source>
        <dbReference type="Proteomes" id="UP000199225"/>
    </source>
</evidence>
<dbReference type="OrthoDB" id="8840764at2"/>
<dbReference type="AlphaFoldDB" id="A0A1G8Q855"/>
<dbReference type="SUPFAM" id="SSF51735">
    <property type="entry name" value="NAD(P)-binding Rossmann-fold domains"/>
    <property type="match status" value="1"/>
</dbReference>
<dbReference type="STRING" id="86666.SAMN04490247_0456"/>